<feature type="coiled-coil region" evidence="1">
    <location>
        <begin position="115"/>
        <end position="177"/>
    </location>
</feature>
<reference evidence="4" key="1">
    <citation type="submission" date="2014-12" db="EMBL/GenBank/DDBJ databases">
        <title>Genome Sequence of Valsa Canker Pathogens Uncovers a Specific Adaption of Colonization on Woody Bark.</title>
        <authorList>
            <person name="Yin Z."/>
            <person name="Liu H."/>
            <person name="Gao X."/>
            <person name="Li Z."/>
            <person name="Song N."/>
            <person name="Ke X."/>
            <person name="Dai Q."/>
            <person name="Wu Y."/>
            <person name="Sun Y."/>
            <person name="Xu J.-R."/>
            <person name="Kang Z.K."/>
            <person name="Wang L."/>
            <person name="Huang L."/>
        </authorList>
    </citation>
    <scope>NUCLEOTIDE SEQUENCE [LARGE SCALE GENOMIC DNA]</scope>
    <source>
        <strain evidence="4">SXYL134</strain>
    </source>
</reference>
<dbReference type="EMBL" id="KN714773">
    <property type="protein sequence ID" value="KUI61321.1"/>
    <property type="molecule type" value="Genomic_DNA"/>
</dbReference>
<keyword evidence="1" id="KW-0175">Coiled coil</keyword>
<dbReference type="AlphaFoldDB" id="A0A194VC20"/>
<evidence type="ECO:0000256" key="1">
    <source>
        <dbReference type="SAM" id="Coils"/>
    </source>
</evidence>
<proteinExistence type="predicted"/>
<evidence type="ECO:0000256" key="2">
    <source>
        <dbReference type="SAM" id="MobiDB-lite"/>
    </source>
</evidence>
<accession>A0A194VC20</accession>
<protein>
    <submittedName>
        <fullName evidence="3">Uncharacterized protein</fullName>
    </submittedName>
</protein>
<sequence length="438" mass="50060">MKQTSIITSAYPLTHPQSTGSRPPPPAADTMSDIDYVDSGDLPPRQQHLIDEQLLKRMFKDQNEQLKVTVKAELNKHASLATAAPNDKAYMRQTSGIWGDFMGRGTGYQNPQGATDQLAQNNQQLRKANEKLQSEAYTAEQHIERLTSEITAARRELSIERVNNQELKERLANLRLMLVPRSEDQVSDSEVQRKFTALRSLITRLVRATWAKRFKNNIDDMALSNGQREFFRHFTGADAQWKTLHNRLRFFVFYSLHQAMLGRSYYTLREGYKSIDSNLESVEVFMREHLPEEGRGLLIDWRIATMKATEHFRDDKQYLPLAAKGQIWDFFSVLQTNGPAAEEKGRQMLEQICTDAADLTLLMRKAKDHLYINGFFTTGGELVSEYDSYIEEEASEAAGSTNKPQTIAYVLFGALVKNPKENPKDIRVLEKAQVVVYE</sequence>
<evidence type="ECO:0000313" key="4">
    <source>
        <dbReference type="Proteomes" id="UP000078576"/>
    </source>
</evidence>
<feature type="region of interest" description="Disordered" evidence="2">
    <location>
        <begin position="1"/>
        <end position="33"/>
    </location>
</feature>
<keyword evidence="4" id="KW-1185">Reference proteome</keyword>
<organism evidence="3 4">
    <name type="scientific">Cytospora mali</name>
    <name type="common">Apple Valsa canker fungus</name>
    <name type="synonym">Valsa mali</name>
    <dbReference type="NCBI Taxonomy" id="578113"/>
    <lineage>
        <taxon>Eukaryota</taxon>
        <taxon>Fungi</taxon>
        <taxon>Dikarya</taxon>
        <taxon>Ascomycota</taxon>
        <taxon>Pezizomycotina</taxon>
        <taxon>Sordariomycetes</taxon>
        <taxon>Sordariomycetidae</taxon>
        <taxon>Diaporthales</taxon>
        <taxon>Cytosporaceae</taxon>
        <taxon>Cytospora</taxon>
    </lineage>
</organism>
<name>A0A194VC20_CYTMA</name>
<dbReference type="OrthoDB" id="4138121at2759"/>
<dbReference type="Proteomes" id="UP000078576">
    <property type="component" value="Unassembled WGS sequence"/>
</dbReference>
<gene>
    <name evidence="3" type="ORF">VP1G_08475</name>
</gene>
<evidence type="ECO:0000313" key="3">
    <source>
        <dbReference type="EMBL" id="KUI61321.1"/>
    </source>
</evidence>